<accession>A0A9P6KCL1</accession>
<feature type="signal peptide" evidence="7">
    <location>
        <begin position="1"/>
        <end position="18"/>
    </location>
</feature>
<dbReference type="InterPro" id="IPR028146">
    <property type="entry name" value="PRKCSH_N"/>
</dbReference>
<comment type="caution">
    <text evidence="9">The sequence shown here is derived from an EMBL/GenBank/DDBJ whole genome shotgun (WGS) entry which is preliminary data.</text>
</comment>
<dbReference type="Gene3D" id="2.70.130.10">
    <property type="entry name" value="Mannose-6-phosphate receptor binding domain"/>
    <property type="match status" value="1"/>
</dbReference>
<keyword evidence="3" id="KW-0256">Endoplasmic reticulum</keyword>
<evidence type="ECO:0000313" key="10">
    <source>
        <dbReference type="Proteomes" id="UP000780801"/>
    </source>
</evidence>
<keyword evidence="4" id="KW-1015">Disulfide bond</keyword>
<evidence type="ECO:0000256" key="4">
    <source>
        <dbReference type="ARBA" id="ARBA00023157"/>
    </source>
</evidence>
<evidence type="ECO:0000256" key="2">
    <source>
        <dbReference type="ARBA" id="ARBA00022729"/>
    </source>
</evidence>
<evidence type="ECO:0000256" key="1">
    <source>
        <dbReference type="ARBA" id="ARBA00022387"/>
    </source>
</evidence>
<evidence type="ECO:0000256" key="7">
    <source>
        <dbReference type="SAM" id="SignalP"/>
    </source>
</evidence>
<evidence type="ECO:0000256" key="5">
    <source>
        <dbReference type="SAM" id="Coils"/>
    </source>
</evidence>
<dbReference type="GO" id="GO:0006491">
    <property type="term" value="P:N-glycan processing"/>
    <property type="evidence" value="ECO:0007669"/>
    <property type="project" value="TreeGrafter"/>
</dbReference>
<keyword evidence="2 7" id="KW-0732">Signal</keyword>
<dbReference type="AlphaFoldDB" id="A0A9P6KCL1"/>
<dbReference type="InterPro" id="IPR039794">
    <property type="entry name" value="Gtb1-like"/>
</dbReference>
<protein>
    <recommendedName>
        <fullName evidence="1">Glucosidase 2 subunit beta</fullName>
    </recommendedName>
</protein>
<dbReference type="OrthoDB" id="28322at2759"/>
<feature type="chain" id="PRO_5040228775" description="Glucosidase 2 subunit beta" evidence="7">
    <location>
        <begin position="19"/>
        <end position="477"/>
    </location>
</feature>
<evidence type="ECO:0000259" key="8">
    <source>
        <dbReference type="PROSITE" id="PS51914"/>
    </source>
</evidence>
<dbReference type="Pfam" id="PF12999">
    <property type="entry name" value="PRKCSH-like"/>
    <property type="match status" value="1"/>
</dbReference>
<feature type="coiled-coil region" evidence="5">
    <location>
        <begin position="104"/>
        <end position="189"/>
    </location>
</feature>
<dbReference type="InterPro" id="IPR044865">
    <property type="entry name" value="MRH_dom"/>
</dbReference>
<dbReference type="SUPFAM" id="SSF50911">
    <property type="entry name" value="Mannose 6-phosphate receptor domain"/>
    <property type="match status" value="1"/>
</dbReference>
<keyword evidence="10" id="KW-1185">Reference proteome</keyword>
<evidence type="ECO:0000313" key="9">
    <source>
        <dbReference type="EMBL" id="KAF9580464.1"/>
    </source>
</evidence>
<evidence type="ECO:0000256" key="3">
    <source>
        <dbReference type="ARBA" id="ARBA00022824"/>
    </source>
</evidence>
<dbReference type="PANTHER" id="PTHR12630:SF1">
    <property type="entry name" value="GLUCOSIDASE 2 SUBUNIT BETA"/>
    <property type="match status" value="1"/>
</dbReference>
<dbReference type="PANTHER" id="PTHR12630">
    <property type="entry name" value="N-LINKED OLIGOSACCHARIDE PROCESSING"/>
    <property type="match status" value="1"/>
</dbReference>
<dbReference type="EMBL" id="JAABOA010002048">
    <property type="protein sequence ID" value="KAF9580464.1"/>
    <property type="molecule type" value="Genomic_DNA"/>
</dbReference>
<proteinExistence type="predicted"/>
<dbReference type="GO" id="GO:0017177">
    <property type="term" value="C:glucosidase II complex"/>
    <property type="evidence" value="ECO:0007669"/>
    <property type="project" value="TreeGrafter"/>
</dbReference>
<evidence type="ECO:0000256" key="6">
    <source>
        <dbReference type="SAM" id="MobiDB-lite"/>
    </source>
</evidence>
<dbReference type="PROSITE" id="PS51914">
    <property type="entry name" value="MRH"/>
    <property type="match status" value="1"/>
</dbReference>
<dbReference type="InterPro" id="IPR009011">
    <property type="entry name" value="Man6P_isomerase_rcpt-bd_dom_sf"/>
</dbReference>
<reference evidence="9" key="1">
    <citation type="journal article" date="2020" name="Fungal Divers.">
        <title>Resolving the Mortierellaceae phylogeny through synthesis of multi-gene phylogenetics and phylogenomics.</title>
        <authorList>
            <person name="Vandepol N."/>
            <person name="Liber J."/>
            <person name="Desiro A."/>
            <person name="Na H."/>
            <person name="Kennedy M."/>
            <person name="Barry K."/>
            <person name="Grigoriev I.V."/>
            <person name="Miller A.N."/>
            <person name="O'Donnell K."/>
            <person name="Stajich J.E."/>
            <person name="Bonito G."/>
        </authorList>
    </citation>
    <scope>NUCLEOTIDE SEQUENCE</scope>
    <source>
        <strain evidence="9">KOD1015</strain>
    </source>
</reference>
<keyword evidence="5" id="KW-0175">Coiled coil</keyword>
<name>A0A9P6KCL1_9FUNG</name>
<feature type="region of interest" description="Disordered" evidence="6">
    <location>
        <begin position="446"/>
        <end position="477"/>
    </location>
</feature>
<sequence length="477" mass="53947">MLIVSSNLLFTWTLGTSACGTGYFYCANVGHRPAFVRSSRVNDGICDPECCDGSDEYSGVGEACPNICAEAGLTAKKEHERLLRIKKQGAKLRQGYVDYGKNLKKDLKLRLEELKANSEASVKLSQETKDELDKVIQKEQEYKQQTQSEREEARKRQLEPLIEKQLERRDIAQAAATRFQKTLEDLKDNHNKNFHDMAVKSTISGFDEWVADKSKEAELNPESKVESEGTLSPDQRLIAAQDEAYEYRKDIGALFQLLKTMKEEYNHEYNDPAVLSAVAILDEFAPTWDGDVNEFLNEETIEAPEETKDETPEAQKLLSETELAQEKHNTALSADTDLQNEIRDIERKLAVDYGKDETFAHFVDKCFEYKDHESFSNWVGDSYNTQMYTGGAKCWNGPERSVKLEMTCGVENEITSVTEPEKCEYLYQFTTPAACPLLSEIEAQEKAEAEVVPEIPPPEEKNNKGSQAGGNKKHDEL</sequence>
<feature type="domain" description="MRH" evidence="8">
    <location>
        <begin position="281"/>
        <end position="437"/>
    </location>
</feature>
<organism evidence="9 10">
    <name type="scientific">Lunasporangiospora selenospora</name>
    <dbReference type="NCBI Taxonomy" id="979761"/>
    <lineage>
        <taxon>Eukaryota</taxon>
        <taxon>Fungi</taxon>
        <taxon>Fungi incertae sedis</taxon>
        <taxon>Mucoromycota</taxon>
        <taxon>Mortierellomycotina</taxon>
        <taxon>Mortierellomycetes</taxon>
        <taxon>Mortierellales</taxon>
        <taxon>Mortierellaceae</taxon>
        <taxon>Lunasporangiospora</taxon>
    </lineage>
</organism>
<dbReference type="Proteomes" id="UP000780801">
    <property type="component" value="Unassembled WGS sequence"/>
</dbReference>
<dbReference type="InterPro" id="IPR036607">
    <property type="entry name" value="PRKCSH"/>
</dbReference>
<dbReference type="Pfam" id="PF13015">
    <property type="entry name" value="PRKCSH_1"/>
    <property type="match status" value="1"/>
</dbReference>
<gene>
    <name evidence="9" type="ORF">BGW38_002884</name>
</gene>